<dbReference type="EMBL" id="CP010028">
    <property type="protein sequence ID" value="AIZ44235.1"/>
    <property type="molecule type" value="Genomic_DNA"/>
</dbReference>
<sequence length="187" mass="19599">MTRIPTSPRLLGSLLLTCTLLLTACGGGGTPAPHQQDDQGAGPAPTAAEARMLQAVNAARATARQCQGKDFAAAPALAWNGLLGKAARAHAQDMAAHNYFDHVSPDGKTLKNRAEAAGYTDWKRLGENIAAGYSDTEIAEAMAGWLASKTGHCEALMDPAYKEVGFGYAPATGGQYSAYWVQDFGSR</sequence>
<dbReference type="HOGENOM" id="CLU_048111_3_0_0"/>
<dbReference type="KEGG" id="dsw:QR90_02605"/>
<protein>
    <recommendedName>
        <fullName evidence="2">SCP domain-containing protein</fullName>
    </recommendedName>
</protein>
<dbReference type="InterPro" id="IPR035940">
    <property type="entry name" value="CAP_sf"/>
</dbReference>
<dbReference type="CDD" id="cd05379">
    <property type="entry name" value="CAP_bacterial"/>
    <property type="match status" value="1"/>
</dbReference>
<evidence type="ECO:0000313" key="3">
    <source>
        <dbReference type="EMBL" id="AIZ44235.1"/>
    </source>
</evidence>
<keyword evidence="1" id="KW-0732">Signal</keyword>
<dbReference type="PANTHER" id="PTHR31157:SF1">
    <property type="entry name" value="SCP DOMAIN-CONTAINING PROTEIN"/>
    <property type="match status" value="1"/>
</dbReference>
<reference evidence="4" key="1">
    <citation type="submission" date="2014-11" db="EMBL/GenBank/DDBJ databases">
        <title>Hymenobacter sp. DG25B genome submission.</title>
        <authorList>
            <person name="Jung H.-Y."/>
            <person name="Kim M.K."/>
            <person name="Srinivasan S."/>
            <person name="Lim S."/>
        </authorList>
    </citation>
    <scope>NUCLEOTIDE SEQUENCE [LARGE SCALE GENOMIC DNA]</scope>
    <source>
        <strain evidence="4">DY59</strain>
    </source>
</reference>
<proteinExistence type="predicted"/>
<evidence type="ECO:0000313" key="4">
    <source>
        <dbReference type="Proteomes" id="UP000030634"/>
    </source>
</evidence>
<gene>
    <name evidence="3" type="ORF">QR90_02605</name>
</gene>
<feature type="signal peptide" evidence="1">
    <location>
        <begin position="1"/>
        <end position="24"/>
    </location>
</feature>
<accession>A0A0A7KDP3</accession>
<dbReference type="PROSITE" id="PS51257">
    <property type="entry name" value="PROKAR_LIPOPROTEIN"/>
    <property type="match status" value="1"/>
</dbReference>
<dbReference type="Pfam" id="PF00188">
    <property type="entry name" value="CAP"/>
    <property type="match status" value="1"/>
</dbReference>
<dbReference type="InterPro" id="IPR014044">
    <property type="entry name" value="CAP_dom"/>
</dbReference>
<dbReference type="STRING" id="1182571.QR90_02605"/>
<feature type="chain" id="PRO_5002040575" description="SCP domain-containing protein" evidence="1">
    <location>
        <begin position="25"/>
        <end position="187"/>
    </location>
</feature>
<dbReference type="RefSeq" id="WP_039682008.1">
    <property type="nucleotide sequence ID" value="NZ_CP010028.1"/>
</dbReference>
<dbReference type="SUPFAM" id="SSF55797">
    <property type="entry name" value="PR-1-like"/>
    <property type="match status" value="1"/>
</dbReference>
<evidence type="ECO:0000256" key="1">
    <source>
        <dbReference type="SAM" id="SignalP"/>
    </source>
</evidence>
<dbReference type="Gene3D" id="3.40.33.10">
    <property type="entry name" value="CAP"/>
    <property type="match status" value="1"/>
</dbReference>
<dbReference type="AlphaFoldDB" id="A0A0A7KDP3"/>
<feature type="domain" description="SCP" evidence="2">
    <location>
        <begin position="53"/>
        <end position="184"/>
    </location>
</feature>
<dbReference type="PANTHER" id="PTHR31157">
    <property type="entry name" value="SCP DOMAIN-CONTAINING PROTEIN"/>
    <property type="match status" value="1"/>
</dbReference>
<dbReference type="Proteomes" id="UP000030634">
    <property type="component" value="Chromosome"/>
</dbReference>
<organism evidence="3 4">
    <name type="scientific">Deinococcus radiopugnans</name>
    <dbReference type="NCBI Taxonomy" id="57497"/>
    <lineage>
        <taxon>Bacteria</taxon>
        <taxon>Thermotogati</taxon>
        <taxon>Deinococcota</taxon>
        <taxon>Deinococci</taxon>
        <taxon>Deinococcales</taxon>
        <taxon>Deinococcaceae</taxon>
        <taxon>Deinococcus</taxon>
    </lineage>
</organism>
<name>A0A0A7KDP3_9DEIO</name>
<evidence type="ECO:0000259" key="2">
    <source>
        <dbReference type="Pfam" id="PF00188"/>
    </source>
</evidence>